<gene>
    <name evidence="1" type="ORF">E3N88_18163</name>
</gene>
<keyword evidence="2" id="KW-1185">Reference proteome</keyword>
<evidence type="ECO:0000313" key="1">
    <source>
        <dbReference type="EMBL" id="KAD5318217.1"/>
    </source>
</evidence>
<evidence type="ECO:0000313" key="2">
    <source>
        <dbReference type="Proteomes" id="UP000326396"/>
    </source>
</evidence>
<dbReference type="AlphaFoldDB" id="A0A5N6NX10"/>
<dbReference type="EMBL" id="SZYD01000009">
    <property type="protein sequence ID" value="KAD5318217.1"/>
    <property type="molecule type" value="Genomic_DNA"/>
</dbReference>
<dbReference type="Proteomes" id="UP000326396">
    <property type="component" value="Linkage Group LG17"/>
</dbReference>
<name>A0A5N6NX10_9ASTR</name>
<protein>
    <submittedName>
        <fullName evidence="1">Uncharacterized protein</fullName>
    </submittedName>
</protein>
<proteinExistence type="predicted"/>
<comment type="caution">
    <text evidence="1">The sequence shown here is derived from an EMBL/GenBank/DDBJ whole genome shotgun (WGS) entry which is preliminary data.</text>
</comment>
<accession>A0A5N6NX10</accession>
<sequence>MELNGRNMKLHSIGSSGKMIVASKLLGRRSEGDVGAVDEEGLFWGGGGVMVDGSLERLFEGLGCWEMVDSSWKKRRVVSGQIGQSSVGVENDGDKVVEVVGVE</sequence>
<reference evidence="1 2" key="1">
    <citation type="submission" date="2019-05" db="EMBL/GenBank/DDBJ databases">
        <title>Mikania micrantha, genome provides insights into the molecular mechanism of rapid growth.</title>
        <authorList>
            <person name="Liu B."/>
        </authorList>
    </citation>
    <scope>NUCLEOTIDE SEQUENCE [LARGE SCALE GENOMIC DNA]</scope>
    <source>
        <strain evidence="1">NLD-2019</strain>
        <tissue evidence="1">Leaf</tissue>
    </source>
</reference>
<organism evidence="1 2">
    <name type="scientific">Mikania micrantha</name>
    <name type="common">bitter vine</name>
    <dbReference type="NCBI Taxonomy" id="192012"/>
    <lineage>
        <taxon>Eukaryota</taxon>
        <taxon>Viridiplantae</taxon>
        <taxon>Streptophyta</taxon>
        <taxon>Embryophyta</taxon>
        <taxon>Tracheophyta</taxon>
        <taxon>Spermatophyta</taxon>
        <taxon>Magnoliopsida</taxon>
        <taxon>eudicotyledons</taxon>
        <taxon>Gunneridae</taxon>
        <taxon>Pentapetalae</taxon>
        <taxon>asterids</taxon>
        <taxon>campanulids</taxon>
        <taxon>Asterales</taxon>
        <taxon>Asteraceae</taxon>
        <taxon>Asteroideae</taxon>
        <taxon>Heliantheae alliance</taxon>
        <taxon>Eupatorieae</taxon>
        <taxon>Mikania</taxon>
    </lineage>
</organism>